<dbReference type="InterPro" id="IPR035911">
    <property type="entry name" value="MurE/MurF_N"/>
</dbReference>
<dbReference type="InterPro" id="IPR005761">
    <property type="entry name" value="UDP-N-AcMur-Glu-dNH2Pim_ligase"/>
</dbReference>
<sequence>MSDQTRPVEPPRTPLATLADALGATVRGDLAGVEVTGISLSSQRIRPGDLYAALPGARAHGVDFAQTALAAGAVALLTDPAGADRAPAGVPVLVVDTPRAVLGGLAARIYGEPAASMRMIGVTGTQGKTTTTRLLESGLLSAGVPAACIGTVGTRMLGVDVKTALTTPEAPDLHGLFALMRERGVRACAMEVSSHALVMGRVDGVVFDVAVFLNLGRDHLDFHRDVEDYFQAKASLFTPSRARLGLVNVDDEHGRRLVAEATVPVRTFSAAGSDADWRAVELDLRPDGSTFTILTPDGTRLPAGCPLPGDFNVLNTLAAVAAGAEAGLDPVALAAGIATVGGVPGRLERVDAGQDFVVVVDYAHKPDAVEAVLRTLRPLTDGQLIAVLGAGGDRDPGKRPIMAGIAARLADVLVVTDDNPRTEDPAAIRAAMLAGVADGDAEVVEVGDRRAAIRDAVRRARPGDIVLVAGKGHETGQEIDGVVHPFDDREVVREELAEVLAR</sequence>
<dbReference type="Gene3D" id="3.40.1390.10">
    <property type="entry name" value="MurE/MurF, N-terminal domain"/>
    <property type="match status" value="1"/>
</dbReference>
<dbReference type="GO" id="GO:0008765">
    <property type="term" value="F:UDP-N-acetylmuramoylalanyl-D-glutamate-2,6-diaminopimelate ligase activity"/>
    <property type="evidence" value="ECO:0007669"/>
    <property type="project" value="UniProtKB-EC"/>
</dbReference>
<comment type="cofactor">
    <cofactor evidence="7">
        <name>Mg(2+)</name>
        <dbReference type="ChEBI" id="CHEBI:18420"/>
    </cofactor>
</comment>
<proteinExistence type="inferred from homology"/>
<dbReference type="InterPro" id="IPR013221">
    <property type="entry name" value="Mur_ligase_cen"/>
</dbReference>
<keyword evidence="4 7" id="KW-0573">Peptidoglycan synthesis</keyword>
<dbReference type="PANTHER" id="PTHR23135:SF4">
    <property type="entry name" value="UDP-N-ACETYLMURAMOYL-L-ALANYL-D-GLUTAMATE--2,6-DIAMINOPIMELATE LIGASE MURE HOMOLOG, CHLOROPLASTIC"/>
    <property type="match status" value="1"/>
</dbReference>
<keyword evidence="6 7" id="KW-0961">Cell wall biogenesis/degradation</keyword>
<dbReference type="SUPFAM" id="SSF63418">
    <property type="entry name" value="MurE/MurF N-terminal domain"/>
    <property type="match status" value="1"/>
</dbReference>
<keyword evidence="7" id="KW-0547">Nucleotide-binding</keyword>
<dbReference type="Proteomes" id="UP000780875">
    <property type="component" value="Unassembled WGS sequence"/>
</dbReference>
<feature type="binding site" evidence="7">
    <location>
        <position position="394"/>
    </location>
    <ligand>
        <name>meso-2,6-diaminopimelate</name>
        <dbReference type="ChEBI" id="CHEBI:57791"/>
    </ligand>
</feature>
<dbReference type="Pfam" id="PF08245">
    <property type="entry name" value="Mur_ligase_M"/>
    <property type="match status" value="1"/>
</dbReference>
<dbReference type="SUPFAM" id="SSF53623">
    <property type="entry name" value="MurD-like peptide ligases, catalytic domain"/>
    <property type="match status" value="1"/>
</dbReference>
<dbReference type="InterPro" id="IPR036615">
    <property type="entry name" value="Mur_ligase_C_dom_sf"/>
</dbReference>
<evidence type="ECO:0000256" key="6">
    <source>
        <dbReference type="ARBA" id="ARBA00023316"/>
    </source>
</evidence>
<feature type="binding site" evidence="7">
    <location>
        <begin position="418"/>
        <end position="421"/>
    </location>
    <ligand>
        <name>meso-2,6-diaminopimelate</name>
        <dbReference type="ChEBI" id="CHEBI:57791"/>
    </ligand>
</feature>
<evidence type="ECO:0000259" key="11">
    <source>
        <dbReference type="Pfam" id="PF08245"/>
    </source>
</evidence>
<dbReference type="InterPro" id="IPR036565">
    <property type="entry name" value="Mur-like_cat_sf"/>
</dbReference>
<comment type="PTM">
    <text evidence="7">Carboxylation is probably crucial for Mg(2+) binding and, consequently, for the gamma-phosphate positioning of ATP.</text>
</comment>
<feature type="binding site" evidence="7">
    <location>
        <position position="470"/>
    </location>
    <ligand>
        <name>meso-2,6-diaminopimelate</name>
        <dbReference type="ChEBI" id="CHEBI:57791"/>
    </ligand>
</feature>
<dbReference type="SUPFAM" id="SSF53244">
    <property type="entry name" value="MurD-like peptide ligases, peptide-binding domain"/>
    <property type="match status" value="1"/>
</dbReference>
<feature type="binding site" evidence="7">
    <location>
        <position position="40"/>
    </location>
    <ligand>
        <name>UDP-N-acetyl-alpha-D-muramoyl-L-alanyl-D-glutamate</name>
        <dbReference type="ChEBI" id="CHEBI:83900"/>
    </ligand>
</feature>
<comment type="caution">
    <text evidence="7">Lacks conserved residue(s) required for the propagation of feature annotation.</text>
</comment>
<feature type="short sequence motif" description="Meso-diaminopimelate recognition motif" evidence="7">
    <location>
        <begin position="418"/>
        <end position="421"/>
    </location>
</feature>
<dbReference type="PANTHER" id="PTHR23135">
    <property type="entry name" value="MUR LIGASE FAMILY MEMBER"/>
    <property type="match status" value="1"/>
</dbReference>
<feature type="binding site" evidence="7">
    <location>
        <begin position="124"/>
        <end position="130"/>
    </location>
    <ligand>
        <name>ATP</name>
        <dbReference type="ChEBI" id="CHEBI:30616"/>
    </ligand>
</feature>
<keyword evidence="3 7" id="KW-0133">Cell shape</keyword>
<dbReference type="InterPro" id="IPR004101">
    <property type="entry name" value="Mur_ligase_C"/>
</dbReference>
<comment type="caution">
    <text evidence="12">The sequence shown here is derived from an EMBL/GenBank/DDBJ whole genome shotgun (WGS) entry which is preliminary data.</text>
</comment>
<feature type="binding site" evidence="7">
    <location>
        <position position="201"/>
    </location>
    <ligand>
        <name>UDP-N-acetyl-alpha-D-muramoyl-L-alanyl-D-glutamate</name>
        <dbReference type="ChEBI" id="CHEBI:83900"/>
    </ligand>
</feature>
<dbReference type="EC" id="6.3.2.13" evidence="7"/>
<keyword evidence="5 7" id="KW-0131">Cell cycle</keyword>
<dbReference type="HAMAP" id="MF_00208">
    <property type="entry name" value="MurE"/>
    <property type="match status" value="1"/>
</dbReference>
<keyword evidence="7" id="KW-0963">Cytoplasm</keyword>
<dbReference type="Pfam" id="PF01225">
    <property type="entry name" value="Mur_ligase"/>
    <property type="match status" value="1"/>
</dbReference>
<keyword evidence="7 12" id="KW-0436">Ligase</keyword>
<evidence type="ECO:0000259" key="10">
    <source>
        <dbReference type="Pfam" id="PF02875"/>
    </source>
</evidence>
<comment type="pathway">
    <text evidence="7 8">Cell wall biogenesis; peptidoglycan biosynthesis.</text>
</comment>
<gene>
    <name evidence="7" type="primary">murE</name>
    <name evidence="12" type="ORF">K8U61_01450</name>
</gene>
<dbReference type="NCBIfam" id="TIGR01085">
    <property type="entry name" value="murE"/>
    <property type="match status" value="1"/>
</dbReference>
<protein>
    <recommendedName>
        <fullName evidence="7">UDP-N-acetylmuramoyl-L-alanyl-D-glutamate--2,6-diaminopimelate ligase</fullName>
        <ecNumber evidence="7">6.3.2.13</ecNumber>
    </recommendedName>
    <alternativeName>
        <fullName evidence="7">Meso-A2pm-adding enzyme</fullName>
    </alternativeName>
    <alternativeName>
        <fullName evidence="7">Meso-diaminopimelate-adding enzyme</fullName>
    </alternativeName>
    <alternativeName>
        <fullName evidence="7">UDP-MurNAc-L-Ala-D-Glu:meso-diaminopimelate ligase</fullName>
    </alternativeName>
    <alternativeName>
        <fullName evidence="7">UDP-MurNAc-tripeptide synthetase</fullName>
    </alternativeName>
    <alternativeName>
        <fullName evidence="7">UDP-N-acetylmuramyl-tripeptide synthetase</fullName>
    </alternativeName>
</protein>
<feature type="domain" description="Mur ligase C-terminal" evidence="10">
    <location>
        <begin position="345"/>
        <end position="472"/>
    </location>
</feature>
<keyword evidence="2 7" id="KW-0132">Cell division</keyword>
<feature type="binding site" evidence="7">
    <location>
        <position position="474"/>
    </location>
    <ligand>
        <name>meso-2,6-diaminopimelate</name>
        <dbReference type="ChEBI" id="CHEBI:57791"/>
    </ligand>
</feature>
<dbReference type="Gene3D" id="3.40.1190.10">
    <property type="entry name" value="Mur-like, catalytic domain"/>
    <property type="match status" value="1"/>
</dbReference>
<comment type="function">
    <text evidence="7">Catalyzes the addition of meso-diaminopimelic acid to the nucleotide precursor UDP-N-acetylmuramoyl-L-alanyl-D-glutamate (UMAG) in the biosynthesis of bacterial cell-wall peptidoglycan.</text>
</comment>
<keyword evidence="7" id="KW-0067">ATP-binding</keyword>
<comment type="catalytic activity">
    <reaction evidence="7">
        <text>UDP-N-acetyl-alpha-D-muramoyl-L-alanyl-D-glutamate + meso-2,6-diaminopimelate + ATP = UDP-N-acetyl-alpha-D-muramoyl-L-alanyl-gamma-D-glutamyl-meso-2,6-diaminopimelate + ADP + phosphate + H(+)</text>
        <dbReference type="Rhea" id="RHEA:23676"/>
        <dbReference type="ChEBI" id="CHEBI:15378"/>
        <dbReference type="ChEBI" id="CHEBI:30616"/>
        <dbReference type="ChEBI" id="CHEBI:43474"/>
        <dbReference type="ChEBI" id="CHEBI:57791"/>
        <dbReference type="ChEBI" id="CHEBI:83900"/>
        <dbReference type="ChEBI" id="CHEBI:83905"/>
        <dbReference type="ChEBI" id="CHEBI:456216"/>
        <dbReference type="EC" id="6.3.2.13"/>
    </reaction>
</comment>
<evidence type="ECO:0000256" key="7">
    <source>
        <dbReference type="HAMAP-Rule" id="MF_00208"/>
    </source>
</evidence>
<feature type="binding site" evidence="7">
    <location>
        <position position="42"/>
    </location>
    <ligand>
        <name>UDP-N-acetyl-alpha-D-muramoyl-L-alanyl-D-glutamate</name>
        <dbReference type="ChEBI" id="CHEBI:83900"/>
    </ligand>
</feature>
<accession>A0ABS7U758</accession>
<evidence type="ECO:0000256" key="3">
    <source>
        <dbReference type="ARBA" id="ARBA00022960"/>
    </source>
</evidence>
<feature type="binding site" evidence="7">
    <location>
        <begin position="166"/>
        <end position="167"/>
    </location>
    <ligand>
        <name>UDP-N-acetyl-alpha-D-muramoyl-L-alanyl-D-glutamate</name>
        <dbReference type="ChEBI" id="CHEBI:83900"/>
    </ligand>
</feature>
<evidence type="ECO:0000313" key="13">
    <source>
        <dbReference type="Proteomes" id="UP000780875"/>
    </source>
</evidence>
<feature type="modified residue" description="N6-carboxylysine" evidence="7">
    <location>
        <position position="233"/>
    </location>
</feature>
<feature type="binding site" evidence="7">
    <location>
        <position position="193"/>
    </location>
    <ligand>
        <name>UDP-N-acetyl-alpha-D-muramoyl-L-alanyl-D-glutamate</name>
        <dbReference type="ChEBI" id="CHEBI:83900"/>
    </ligand>
</feature>
<evidence type="ECO:0000256" key="2">
    <source>
        <dbReference type="ARBA" id="ARBA00022618"/>
    </source>
</evidence>
<evidence type="ECO:0000256" key="1">
    <source>
        <dbReference type="ARBA" id="ARBA00005898"/>
    </source>
</evidence>
<evidence type="ECO:0000256" key="4">
    <source>
        <dbReference type="ARBA" id="ARBA00022984"/>
    </source>
</evidence>
<feature type="domain" description="Mur ligase central" evidence="11">
    <location>
        <begin position="122"/>
        <end position="322"/>
    </location>
</feature>
<evidence type="ECO:0000313" key="12">
    <source>
        <dbReference type="EMBL" id="MBZ5736810.1"/>
    </source>
</evidence>
<evidence type="ECO:0000256" key="8">
    <source>
        <dbReference type="RuleBase" id="RU004135"/>
    </source>
</evidence>
<name>A0ABS7U758_9ACTN</name>
<dbReference type="Gene3D" id="3.90.190.20">
    <property type="entry name" value="Mur ligase, C-terminal domain"/>
    <property type="match status" value="1"/>
</dbReference>
<reference evidence="12 13" key="1">
    <citation type="submission" date="2021-09" db="EMBL/GenBank/DDBJ databases">
        <title>Whole genome sequence of Nocardioides sp. GBK3QG-3.</title>
        <authorList>
            <person name="Tuo L."/>
        </authorList>
    </citation>
    <scope>NUCLEOTIDE SEQUENCE [LARGE SCALE GENOMIC DNA]</scope>
    <source>
        <strain evidence="12 13">GBK3QG-3</strain>
    </source>
</reference>
<dbReference type="NCBIfam" id="NF001126">
    <property type="entry name" value="PRK00139.1-4"/>
    <property type="match status" value="1"/>
</dbReference>
<dbReference type="EMBL" id="JAIQZJ010000001">
    <property type="protein sequence ID" value="MBZ5736810.1"/>
    <property type="molecule type" value="Genomic_DNA"/>
</dbReference>
<dbReference type="Pfam" id="PF02875">
    <property type="entry name" value="Mur_ligase_C"/>
    <property type="match status" value="1"/>
</dbReference>
<evidence type="ECO:0000259" key="9">
    <source>
        <dbReference type="Pfam" id="PF01225"/>
    </source>
</evidence>
<keyword evidence="7" id="KW-0460">Magnesium</keyword>
<feature type="domain" description="Mur ligase N-terminal catalytic" evidence="9">
    <location>
        <begin position="34"/>
        <end position="110"/>
    </location>
</feature>
<dbReference type="NCBIfam" id="NF001124">
    <property type="entry name" value="PRK00139.1-2"/>
    <property type="match status" value="1"/>
</dbReference>
<evidence type="ECO:0000256" key="5">
    <source>
        <dbReference type="ARBA" id="ARBA00023306"/>
    </source>
</evidence>
<organism evidence="12 13">
    <name type="scientific">Nocardioides mangrovi</name>
    <dbReference type="NCBI Taxonomy" id="2874580"/>
    <lineage>
        <taxon>Bacteria</taxon>
        <taxon>Bacillati</taxon>
        <taxon>Actinomycetota</taxon>
        <taxon>Actinomycetes</taxon>
        <taxon>Propionibacteriales</taxon>
        <taxon>Nocardioidaceae</taxon>
        <taxon>Nocardioides</taxon>
    </lineage>
</organism>
<comment type="subcellular location">
    <subcellularLocation>
        <location evidence="7 8">Cytoplasm</location>
    </subcellularLocation>
</comment>
<comment type="similarity">
    <text evidence="1 7">Belongs to the MurCDEF family. MurE subfamily.</text>
</comment>
<dbReference type="InterPro" id="IPR000713">
    <property type="entry name" value="Mur_ligase_N"/>
</dbReference>
<keyword evidence="13" id="KW-1185">Reference proteome</keyword>